<proteinExistence type="predicted"/>
<protein>
    <submittedName>
        <fullName evidence="2">Uncharacterized protein</fullName>
    </submittedName>
</protein>
<name>A0AAW8LWJ4_AGRTU</name>
<organism evidence="2 3">
    <name type="scientific">Agrobacterium tumefaciens</name>
    <dbReference type="NCBI Taxonomy" id="358"/>
    <lineage>
        <taxon>Bacteria</taxon>
        <taxon>Pseudomonadati</taxon>
        <taxon>Pseudomonadota</taxon>
        <taxon>Alphaproteobacteria</taxon>
        <taxon>Hyphomicrobiales</taxon>
        <taxon>Rhizobiaceae</taxon>
        <taxon>Rhizobium/Agrobacterium group</taxon>
        <taxon>Agrobacterium</taxon>
        <taxon>Agrobacterium tumefaciens complex</taxon>
    </lineage>
</organism>
<comment type="caution">
    <text evidence="2">The sequence shown here is derived from an EMBL/GenBank/DDBJ whole genome shotgun (WGS) entry which is preliminary data.</text>
</comment>
<reference evidence="2" key="1">
    <citation type="submission" date="2023-07" db="EMBL/GenBank/DDBJ databases">
        <title>Sorghum-associated microbial communities from plants grown in Nebraska, USA.</title>
        <authorList>
            <person name="Schachtman D."/>
        </authorList>
    </citation>
    <scope>NUCLEOTIDE SEQUENCE</scope>
    <source>
        <strain evidence="2">1457</strain>
    </source>
</reference>
<sequence length="32" mass="3328">MPDEVPVPNPDENDGPPKVLSSFTGLQSGISC</sequence>
<feature type="region of interest" description="Disordered" evidence="1">
    <location>
        <begin position="1"/>
        <end position="32"/>
    </location>
</feature>
<dbReference type="EMBL" id="JAVDSW010000002">
    <property type="protein sequence ID" value="MDR6703341.1"/>
    <property type="molecule type" value="Genomic_DNA"/>
</dbReference>
<accession>A0AAW8LWJ4</accession>
<dbReference type="AlphaFoldDB" id="A0AAW8LWJ4"/>
<dbReference type="Proteomes" id="UP001265315">
    <property type="component" value="Unassembled WGS sequence"/>
</dbReference>
<feature type="compositionally biased region" description="Polar residues" evidence="1">
    <location>
        <begin position="21"/>
        <end position="32"/>
    </location>
</feature>
<gene>
    <name evidence="2" type="ORF">J2W61_003206</name>
</gene>
<evidence type="ECO:0000313" key="3">
    <source>
        <dbReference type="Proteomes" id="UP001265315"/>
    </source>
</evidence>
<evidence type="ECO:0000256" key="1">
    <source>
        <dbReference type="SAM" id="MobiDB-lite"/>
    </source>
</evidence>
<evidence type="ECO:0000313" key="2">
    <source>
        <dbReference type="EMBL" id="MDR6703341.1"/>
    </source>
</evidence>